<protein>
    <submittedName>
        <fullName evidence="1">Uncharacterized protein</fullName>
    </submittedName>
</protein>
<dbReference type="Proteomes" id="UP000187012">
    <property type="component" value="Unassembled WGS sequence"/>
</dbReference>
<dbReference type="STRING" id="1247936.BN2475_90118"/>
<gene>
    <name evidence="1" type="ORF">BN2475_90118</name>
</gene>
<evidence type="ECO:0000313" key="1">
    <source>
        <dbReference type="EMBL" id="SIT36604.1"/>
    </source>
</evidence>
<proteinExistence type="predicted"/>
<dbReference type="RefSeq" id="WP_094778323.1">
    <property type="nucleotide sequence ID" value="NZ_CYGX02000009.1"/>
</dbReference>
<sequence>MTRLASILLPVVAGMVRVERVPRLIVDALHPLPQGVCPLTLLRQRAACWAEHKSAVSATIGRGELVVRNPVGMLPQAGPWSSEPEKAVVAVQDLARYLERFGIGVKWLELPTELPDDQFNCNRSVPINWTEVATITHLPARDAVLLMHGLNPRMHRNLALPLSPEHSDDVARFFATVRDVLALAEAQKIAARQASEWLQWADDLEIVVHSDFRRLVESQRAWRGTSGASLAVSGGAPLTPARPLTVFHKNPHRKANILDAPVDLARCQALDPGDYQSVWASLVKIAQAPRRPAPLTGYVETEGILYQDENNPCKRLTKVGFAKYFSRRFQPLS</sequence>
<name>A0A1N7RNA5_9BURK</name>
<keyword evidence="2" id="KW-1185">Reference proteome</keyword>
<organism evidence="1 2">
    <name type="scientific">Paraburkholderia ribeironis</name>
    <dbReference type="NCBI Taxonomy" id="1247936"/>
    <lineage>
        <taxon>Bacteria</taxon>
        <taxon>Pseudomonadati</taxon>
        <taxon>Pseudomonadota</taxon>
        <taxon>Betaproteobacteria</taxon>
        <taxon>Burkholderiales</taxon>
        <taxon>Burkholderiaceae</taxon>
        <taxon>Paraburkholderia</taxon>
    </lineage>
</organism>
<accession>A0A1N7RNA5</accession>
<dbReference type="AlphaFoldDB" id="A0A1N7RNA5"/>
<evidence type="ECO:0000313" key="2">
    <source>
        <dbReference type="Proteomes" id="UP000187012"/>
    </source>
</evidence>
<reference evidence="1 2" key="1">
    <citation type="submission" date="2016-12" db="EMBL/GenBank/DDBJ databases">
        <authorList>
            <person name="Song W.-J."/>
            <person name="Kurnit D.M."/>
        </authorList>
    </citation>
    <scope>NUCLEOTIDE SEQUENCE [LARGE SCALE GENOMIC DNA]</scope>
    <source>
        <strain evidence="1 2">STM7296</strain>
    </source>
</reference>
<dbReference type="EMBL" id="CYGX02000009">
    <property type="protein sequence ID" value="SIT36604.1"/>
    <property type="molecule type" value="Genomic_DNA"/>
</dbReference>
<dbReference type="OrthoDB" id="9114699at2"/>